<dbReference type="InterPro" id="IPR001223">
    <property type="entry name" value="Glyco_hydro18_cat"/>
</dbReference>
<dbReference type="SMART" id="SM00636">
    <property type="entry name" value="Glyco_18"/>
    <property type="match status" value="1"/>
</dbReference>
<dbReference type="GO" id="GO:0005975">
    <property type="term" value="P:carbohydrate metabolic process"/>
    <property type="evidence" value="ECO:0007669"/>
    <property type="project" value="InterPro"/>
</dbReference>
<dbReference type="PANTHER" id="PTHR11177:SF317">
    <property type="entry name" value="CHITINASE 12-RELATED"/>
    <property type="match status" value="1"/>
</dbReference>
<feature type="domain" description="GH18" evidence="2">
    <location>
        <begin position="25"/>
        <end position="221"/>
    </location>
</feature>
<gene>
    <name evidence="3" type="ORF">H257_18234</name>
</gene>
<dbReference type="SUPFAM" id="SSF51445">
    <property type="entry name" value="(Trans)glycosidases"/>
    <property type="match status" value="1"/>
</dbReference>
<proteinExistence type="predicted"/>
<dbReference type="STRING" id="112090.W4FBW3"/>
<organism evidence="3">
    <name type="scientific">Aphanomyces astaci</name>
    <name type="common">Crayfish plague agent</name>
    <dbReference type="NCBI Taxonomy" id="112090"/>
    <lineage>
        <taxon>Eukaryota</taxon>
        <taxon>Sar</taxon>
        <taxon>Stramenopiles</taxon>
        <taxon>Oomycota</taxon>
        <taxon>Saprolegniomycetes</taxon>
        <taxon>Saprolegniales</taxon>
        <taxon>Verrucalvaceae</taxon>
        <taxon>Aphanomyces</taxon>
    </lineage>
</organism>
<dbReference type="OrthoDB" id="76388at2759"/>
<dbReference type="InterPro" id="IPR017853">
    <property type="entry name" value="GH"/>
</dbReference>
<protein>
    <recommendedName>
        <fullName evidence="2">GH18 domain-containing protein</fullName>
    </recommendedName>
</protein>
<dbReference type="AlphaFoldDB" id="W4FBW3"/>
<dbReference type="EMBL" id="KI913260">
    <property type="protein sequence ID" value="ETV64965.1"/>
    <property type="molecule type" value="Genomic_DNA"/>
</dbReference>
<accession>W4FBW3</accession>
<dbReference type="RefSeq" id="XP_009845555.1">
    <property type="nucleotide sequence ID" value="XM_009847253.1"/>
</dbReference>
<evidence type="ECO:0000313" key="3">
    <source>
        <dbReference type="EMBL" id="ETV64965.1"/>
    </source>
</evidence>
<dbReference type="Gene3D" id="3.20.20.80">
    <property type="entry name" value="Glycosidases"/>
    <property type="match status" value="1"/>
</dbReference>
<evidence type="ECO:0000259" key="2">
    <source>
        <dbReference type="PROSITE" id="PS51910"/>
    </source>
</evidence>
<dbReference type="PANTHER" id="PTHR11177">
    <property type="entry name" value="CHITINASE"/>
    <property type="match status" value="1"/>
</dbReference>
<keyword evidence="1" id="KW-0732">Signal</keyword>
<sequence length="221" mass="24669">MTVIAKSALAALVVAMTSSVEAAKLKNVVYYMEWAIYQRNFGIFDLDWDKITHINYAFGKPNPDGTVGIYDGWAAVQKRWPEHGDSWNDQGNSLYGNFGQGFKQKQKARGTKFGLSIGGWTLSDQFSSIASTETGRRTFAKSSVNSMLERLHVQSVSDELYQDESHDDYGEVAAEENDTLTYSNPVIDMVIEDSGVEGFRSPTNFTADEFETIWSVDELSP</sequence>
<dbReference type="InterPro" id="IPR050314">
    <property type="entry name" value="Glycosyl_Hydrlase_18"/>
</dbReference>
<dbReference type="Pfam" id="PF00704">
    <property type="entry name" value="Glyco_hydro_18"/>
    <property type="match status" value="1"/>
</dbReference>
<feature type="chain" id="PRO_5004839959" description="GH18 domain-containing protein" evidence="1">
    <location>
        <begin position="23"/>
        <end position="221"/>
    </location>
</feature>
<dbReference type="VEuPathDB" id="FungiDB:H257_18234"/>
<feature type="signal peptide" evidence="1">
    <location>
        <begin position="1"/>
        <end position="22"/>
    </location>
</feature>
<dbReference type="PROSITE" id="PS51910">
    <property type="entry name" value="GH18_2"/>
    <property type="match status" value="1"/>
</dbReference>
<name>W4FBW3_APHAT</name>
<reference evidence="3" key="1">
    <citation type="submission" date="2013-12" db="EMBL/GenBank/DDBJ databases">
        <title>The Genome Sequence of Aphanomyces astaci APO3.</title>
        <authorList>
            <consortium name="The Broad Institute Genomics Platform"/>
            <person name="Russ C."/>
            <person name="Tyler B."/>
            <person name="van West P."/>
            <person name="Dieguez-Uribeondo J."/>
            <person name="Young S.K."/>
            <person name="Zeng Q."/>
            <person name="Gargeya S."/>
            <person name="Fitzgerald M."/>
            <person name="Abouelleil A."/>
            <person name="Alvarado L."/>
            <person name="Chapman S.B."/>
            <person name="Gainer-Dewar J."/>
            <person name="Goldberg J."/>
            <person name="Griggs A."/>
            <person name="Gujja S."/>
            <person name="Hansen M."/>
            <person name="Howarth C."/>
            <person name="Imamovic A."/>
            <person name="Ireland A."/>
            <person name="Larimer J."/>
            <person name="McCowan C."/>
            <person name="Murphy C."/>
            <person name="Pearson M."/>
            <person name="Poon T.W."/>
            <person name="Priest M."/>
            <person name="Roberts A."/>
            <person name="Saif S."/>
            <person name="Shea T."/>
            <person name="Sykes S."/>
            <person name="Wortman J."/>
            <person name="Nusbaum C."/>
            <person name="Birren B."/>
        </authorList>
    </citation>
    <scope>NUCLEOTIDE SEQUENCE [LARGE SCALE GENOMIC DNA]</scope>
    <source>
        <strain evidence="3">APO3</strain>
    </source>
</reference>
<dbReference type="GeneID" id="20820230"/>
<evidence type="ECO:0000256" key="1">
    <source>
        <dbReference type="SAM" id="SignalP"/>
    </source>
</evidence>
<dbReference type="GO" id="GO:0008061">
    <property type="term" value="F:chitin binding"/>
    <property type="evidence" value="ECO:0007669"/>
    <property type="project" value="InterPro"/>
</dbReference>
<dbReference type="InterPro" id="IPR011583">
    <property type="entry name" value="Chitinase_II/V-like_cat"/>
</dbReference>